<dbReference type="Pfam" id="PF12796">
    <property type="entry name" value="Ank_2"/>
    <property type="match status" value="1"/>
</dbReference>
<comment type="caution">
    <text evidence="7">The sequence shown here is derived from an EMBL/GenBank/DDBJ whole genome shotgun (WGS) entry which is preliminary data.</text>
</comment>
<evidence type="ECO:0000313" key="7">
    <source>
        <dbReference type="EMBL" id="GMI48303.1"/>
    </source>
</evidence>
<evidence type="ECO:0000313" key="8">
    <source>
        <dbReference type="Proteomes" id="UP001165065"/>
    </source>
</evidence>
<keyword evidence="2" id="KW-0106">Calcium</keyword>
<dbReference type="PANTHER" id="PTHR45911">
    <property type="entry name" value="C2 DOMAIN-CONTAINING PROTEIN"/>
    <property type="match status" value="1"/>
</dbReference>
<feature type="domain" description="C2" evidence="5">
    <location>
        <begin position="6"/>
        <end position="137"/>
    </location>
</feature>
<dbReference type="PROSITE" id="PS50222">
    <property type="entry name" value="EF_HAND_2"/>
    <property type="match status" value="1"/>
</dbReference>
<dbReference type="Gene3D" id="1.25.40.20">
    <property type="entry name" value="Ankyrin repeat-containing domain"/>
    <property type="match status" value="1"/>
</dbReference>
<keyword evidence="3" id="KW-0040">ANK repeat</keyword>
<dbReference type="SMART" id="SM00239">
    <property type="entry name" value="C2"/>
    <property type="match status" value="5"/>
</dbReference>
<keyword evidence="1" id="KW-0479">Metal-binding</keyword>
<reference evidence="8" key="1">
    <citation type="journal article" date="2023" name="Commun. Biol.">
        <title>Genome analysis of Parmales, the sister group of diatoms, reveals the evolutionary specialization of diatoms from phago-mixotrophs to photoautotrophs.</title>
        <authorList>
            <person name="Ban H."/>
            <person name="Sato S."/>
            <person name="Yoshikawa S."/>
            <person name="Yamada K."/>
            <person name="Nakamura Y."/>
            <person name="Ichinomiya M."/>
            <person name="Sato N."/>
            <person name="Blanc-Mathieu R."/>
            <person name="Endo H."/>
            <person name="Kuwata A."/>
            <person name="Ogata H."/>
        </authorList>
    </citation>
    <scope>NUCLEOTIDE SEQUENCE [LARGE SCALE GENOMIC DNA]</scope>
</reference>
<feature type="domain" description="C2" evidence="5">
    <location>
        <begin position="307"/>
        <end position="442"/>
    </location>
</feature>
<evidence type="ECO:0000259" key="6">
    <source>
        <dbReference type="PROSITE" id="PS50222"/>
    </source>
</evidence>
<dbReference type="GO" id="GO:0005509">
    <property type="term" value="F:calcium ion binding"/>
    <property type="evidence" value="ECO:0007669"/>
    <property type="project" value="InterPro"/>
</dbReference>
<dbReference type="SUPFAM" id="SSF47473">
    <property type="entry name" value="EF-hand"/>
    <property type="match status" value="1"/>
</dbReference>
<feature type="domain" description="C2" evidence="5">
    <location>
        <begin position="616"/>
        <end position="763"/>
    </location>
</feature>
<evidence type="ECO:0000256" key="2">
    <source>
        <dbReference type="ARBA" id="ARBA00022837"/>
    </source>
</evidence>
<feature type="repeat" description="ANK" evidence="3">
    <location>
        <begin position="1321"/>
        <end position="1347"/>
    </location>
</feature>
<dbReference type="Pfam" id="PF00168">
    <property type="entry name" value="C2"/>
    <property type="match status" value="5"/>
</dbReference>
<dbReference type="InterPro" id="IPR018247">
    <property type="entry name" value="EF_Hand_1_Ca_BS"/>
</dbReference>
<dbReference type="SUPFAM" id="SSF48403">
    <property type="entry name" value="Ankyrin repeat"/>
    <property type="match status" value="1"/>
</dbReference>
<dbReference type="InterPro" id="IPR002048">
    <property type="entry name" value="EF_hand_dom"/>
</dbReference>
<dbReference type="PRINTS" id="PR00360">
    <property type="entry name" value="C2DOMAIN"/>
</dbReference>
<dbReference type="InterPro" id="IPR011992">
    <property type="entry name" value="EF-hand-dom_pair"/>
</dbReference>
<evidence type="ECO:0000256" key="3">
    <source>
        <dbReference type="PROSITE-ProRule" id="PRU00023"/>
    </source>
</evidence>
<feature type="domain" description="C2" evidence="5">
    <location>
        <begin position="162"/>
        <end position="292"/>
    </location>
</feature>
<dbReference type="InterPro" id="IPR035892">
    <property type="entry name" value="C2_domain_sf"/>
</dbReference>
<dbReference type="Proteomes" id="UP001165065">
    <property type="component" value="Unassembled WGS sequence"/>
</dbReference>
<proteinExistence type="predicted"/>
<name>A0A9W7GQK4_9STRA</name>
<dbReference type="SMART" id="SM00248">
    <property type="entry name" value="ANK"/>
    <property type="match status" value="2"/>
</dbReference>
<dbReference type="Gene3D" id="2.60.40.150">
    <property type="entry name" value="C2 domain"/>
    <property type="match status" value="5"/>
</dbReference>
<keyword evidence="8" id="KW-1185">Reference proteome</keyword>
<dbReference type="InterPro" id="IPR036770">
    <property type="entry name" value="Ankyrin_rpt-contain_sf"/>
</dbReference>
<dbReference type="CDD" id="cd00030">
    <property type="entry name" value="C2"/>
    <property type="match status" value="5"/>
</dbReference>
<evidence type="ECO:0000256" key="1">
    <source>
        <dbReference type="ARBA" id="ARBA00022723"/>
    </source>
</evidence>
<sequence length="1444" mass="161119">MFAKMRKAKLDAANTRPQPFYGATINVTIKEGAGLLAKDKSFFNKKGKSDPYVKILSEFNDGSKKSSSEMGKTKTKKRSLSPIWDESFTLKMTNHHIPILTFRVYDYDVGSANDEMGQVKIDLLKDLQENTIMDKWHKITPSPDCMDATGSLSISISYSLVPPPMELGSVEGNEMKDFRGGKISLKIVKANGLLAMDSSLFSKKGSSDPYCKVYVKDGDTGKKAEVGKTKIIKKRLDPTWNETLDFLISKTFAPLVIIEVYDYDMMSGDDPMGMLQIPIANFEKLKDGPSTFAVQPMEGCEKATGTLTFEMLFTHNPPDKHAGKQFGGGLLLGIVERADDLLAVDRHIMHKASSDPYVMVKTSHKTQKTSHKEDIIHQTKHKKGTLSPKYESKFCFDLTPFHDPNIEFAIFDYDMMSAADPMGHVVISVFDMIVMTEKDTDTPVQYDSDNIPYIVNKYEVLPVPGCVSPTGTLTLHLIFYPLKTHSRGFFGGDIKLKINHAEGLLAMDAGAFSKKATTSDPYISICVPEGENFRDRKVGKTKTKKKTLSPIWEEQFNIILDEESFPHLMLRLYDSDAMSGDDPMGKAVVNLYDIEEGKGMQDIWLQVQPCTGCISASGRVNLSIEWSRASTPRYEEFHGGMFIIKVMEAKDLLVMDKEGMFSSGGSDPYVKLEGYKKSKGWAILSKGKNKSKIQTFDKTKVIKKSINPVWNQRLKAALTPQHLPVIVCSIWDHDNLGGDDPMGIIKLNLHDYTDIDEAVEKWMDVMSCKGCPSPTGQLKISFTWAPELSDEQRRRRAEEARRKLFEKSQASRDCTIDTMMEDAEKRVKELREKKLGDYLRETLQKEDLEIVERKLKIFSSMLKEKGLKAEDVFKKMDPKKKGKAKRWRFKEVLEGFGFTMTSHEMRAFMDRFDEDGNGAIELEEFKGMLDKVDVVELEPPRKQQGKKQKEESKEGDAKVYLREQIEGESELEKVMDIYDDVSQFYELNREAKKLALPYEERAALFLDDEGLAQQISDPGSNVSASLGGLGGLAGLLGGGSDEKKGIAGLLATKSSPKKGIAGLLGPPKAALKTEEKKKNGIAGLLGTTAKGRVEEKKGIAGLLATKSSPLKAIPPLSDQKAITNAALSNPFFAKKRLDASKFIGAGSIMGEGGGERAKTPTVMVKRLVTQETADPVFLDKKQQYEKLIKGVEARFNKRGKKMVTVREVMRVLPRNANQNLNILNAAARDEPVKYLSEDLEAAAKRSNEETNIYASHFTKFKPLFAHPLPTSRPRFDNEKLMKKLNNLPRHERAAAASSWGLAWCIEELYMQGCPVDNVNVTGFTPLHIACRFDFVDCVEVLLNIGLEQSSGININAETKSFLTPLGVAISSNSVKCAHYLASKGAIERIPRPLGGYRSVLDADHTTKFPWLPKMGEQQEDHKLKRVNRAIDDKAKNLGVSVEML</sequence>
<evidence type="ECO:0008006" key="9">
    <source>
        <dbReference type="Google" id="ProtNLM"/>
    </source>
</evidence>
<accession>A0A9W7GQK4</accession>
<dbReference type="InterPro" id="IPR000008">
    <property type="entry name" value="C2_dom"/>
</dbReference>
<organism evidence="7 8">
    <name type="scientific">Triparma columacea</name>
    <dbReference type="NCBI Taxonomy" id="722753"/>
    <lineage>
        <taxon>Eukaryota</taxon>
        <taxon>Sar</taxon>
        <taxon>Stramenopiles</taxon>
        <taxon>Ochrophyta</taxon>
        <taxon>Bolidophyceae</taxon>
        <taxon>Parmales</taxon>
        <taxon>Triparmaceae</taxon>
        <taxon>Triparma</taxon>
    </lineage>
</organism>
<dbReference type="PROSITE" id="PS50297">
    <property type="entry name" value="ANK_REP_REGION"/>
    <property type="match status" value="1"/>
</dbReference>
<feature type="region of interest" description="Disordered" evidence="4">
    <location>
        <begin position="936"/>
        <end position="955"/>
    </location>
</feature>
<dbReference type="SMART" id="SM00054">
    <property type="entry name" value="EFh"/>
    <property type="match status" value="1"/>
</dbReference>
<dbReference type="OrthoDB" id="419768at2759"/>
<dbReference type="GO" id="GO:0016020">
    <property type="term" value="C:membrane"/>
    <property type="evidence" value="ECO:0007669"/>
    <property type="project" value="TreeGrafter"/>
</dbReference>
<gene>
    <name evidence="7" type="ORF">TrCOL_g10487</name>
</gene>
<dbReference type="PROSITE" id="PS00018">
    <property type="entry name" value="EF_HAND_1"/>
    <property type="match status" value="1"/>
</dbReference>
<dbReference type="PROSITE" id="PS50004">
    <property type="entry name" value="C2"/>
    <property type="match status" value="5"/>
</dbReference>
<protein>
    <recommendedName>
        <fullName evidence="9">Calmodulin</fullName>
    </recommendedName>
</protein>
<dbReference type="Gene3D" id="1.10.238.10">
    <property type="entry name" value="EF-hand"/>
    <property type="match status" value="1"/>
</dbReference>
<dbReference type="InterPro" id="IPR002110">
    <property type="entry name" value="Ankyrin_rpt"/>
</dbReference>
<dbReference type="PANTHER" id="PTHR45911:SF4">
    <property type="entry name" value="MULTIPLE C2 AND TRANSMEMBRANE DOMAIN-CONTAINING PROTEIN"/>
    <property type="match status" value="1"/>
</dbReference>
<evidence type="ECO:0000256" key="4">
    <source>
        <dbReference type="SAM" id="MobiDB-lite"/>
    </source>
</evidence>
<feature type="domain" description="C2" evidence="5">
    <location>
        <begin position="469"/>
        <end position="605"/>
    </location>
</feature>
<evidence type="ECO:0000259" key="5">
    <source>
        <dbReference type="PROSITE" id="PS50004"/>
    </source>
</evidence>
<dbReference type="SUPFAM" id="SSF49562">
    <property type="entry name" value="C2 domain (Calcium/lipid-binding domain, CaLB)"/>
    <property type="match status" value="5"/>
</dbReference>
<dbReference type="PROSITE" id="PS50088">
    <property type="entry name" value="ANK_REPEAT"/>
    <property type="match status" value="1"/>
</dbReference>
<dbReference type="EMBL" id="BRYA01000385">
    <property type="protein sequence ID" value="GMI48303.1"/>
    <property type="molecule type" value="Genomic_DNA"/>
</dbReference>
<feature type="domain" description="EF-hand" evidence="6">
    <location>
        <begin position="900"/>
        <end position="935"/>
    </location>
</feature>